<name>A0A7W6BG80_9SPHN</name>
<dbReference type="NCBIfam" id="NF047595">
    <property type="entry name" value="IS66_ISRel24_TnpA"/>
    <property type="match status" value="1"/>
</dbReference>
<dbReference type="Proteomes" id="UP000571950">
    <property type="component" value="Unassembled WGS sequence"/>
</dbReference>
<accession>A0A7W6BG80</accession>
<evidence type="ECO:0000256" key="1">
    <source>
        <dbReference type="SAM" id="MobiDB-lite"/>
    </source>
</evidence>
<dbReference type="AlphaFoldDB" id="A0A7W6BG80"/>
<organism evidence="2 3">
    <name type="scientific">Sphingobium jiangsuense</name>
    <dbReference type="NCBI Taxonomy" id="870476"/>
    <lineage>
        <taxon>Bacteria</taxon>
        <taxon>Pseudomonadati</taxon>
        <taxon>Pseudomonadota</taxon>
        <taxon>Alphaproteobacteria</taxon>
        <taxon>Sphingomonadales</taxon>
        <taxon>Sphingomonadaceae</taxon>
        <taxon>Sphingobium</taxon>
    </lineage>
</organism>
<dbReference type="RefSeq" id="WP_223177392.1">
    <property type="nucleotide sequence ID" value="NZ_BSPS01000006.1"/>
</dbReference>
<dbReference type="SUPFAM" id="SSF48295">
    <property type="entry name" value="TrpR-like"/>
    <property type="match status" value="1"/>
</dbReference>
<proteinExistence type="predicted"/>
<protein>
    <submittedName>
        <fullName evidence="2">Transposase</fullName>
    </submittedName>
</protein>
<dbReference type="EMBL" id="JACIDT010000006">
    <property type="protein sequence ID" value="MBB3926386.1"/>
    <property type="molecule type" value="Genomic_DNA"/>
</dbReference>
<keyword evidence="3" id="KW-1185">Reference proteome</keyword>
<dbReference type="GO" id="GO:0043565">
    <property type="term" value="F:sequence-specific DNA binding"/>
    <property type="evidence" value="ECO:0007669"/>
    <property type="project" value="InterPro"/>
</dbReference>
<dbReference type="InterPro" id="IPR010921">
    <property type="entry name" value="Trp_repressor/repl_initiator"/>
</dbReference>
<feature type="region of interest" description="Disordered" evidence="1">
    <location>
        <begin position="1"/>
        <end position="26"/>
    </location>
</feature>
<dbReference type="Pfam" id="PF01527">
    <property type="entry name" value="HTH_Tnp_1"/>
    <property type="match status" value="1"/>
</dbReference>
<dbReference type="PANTHER" id="PTHR37936">
    <property type="entry name" value="TRANSPOSASE INSC FOR INSERTION ELEMENT IS2A-RELATED"/>
    <property type="match status" value="1"/>
</dbReference>
<dbReference type="PANTHER" id="PTHR37936:SF3">
    <property type="entry name" value="TRANSPOSASE INSC FOR INSERTION ELEMENT IS2A-RELATED"/>
    <property type="match status" value="1"/>
</dbReference>
<comment type="caution">
    <text evidence="2">The sequence shown here is derived from an EMBL/GenBank/DDBJ whole genome shotgun (WGS) entry which is preliminary data.</text>
</comment>
<dbReference type="GO" id="GO:0006313">
    <property type="term" value="P:DNA transposition"/>
    <property type="evidence" value="ECO:0007669"/>
    <property type="project" value="InterPro"/>
</dbReference>
<evidence type="ECO:0000313" key="3">
    <source>
        <dbReference type="Proteomes" id="UP000571950"/>
    </source>
</evidence>
<dbReference type="InterPro" id="IPR002514">
    <property type="entry name" value="Transposase_8"/>
</dbReference>
<dbReference type="GO" id="GO:0004803">
    <property type="term" value="F:transposase activity"/>
    <property type="evidence" value="ECO:0007669"/>
    <property type="project" value="InterPro"/>
</dbReference>
<evidence type="ECO:0000313" key="2">
    <source>
        <dbReference type="EMBL" id="MBB3926386.1"/>
    </source>
</evidence>
<gene>
    <name evidence="2" type="ORF">GGR43_002103</name>
</gene>
<sequence length="132" mass="13981">MTLEQSGGADGLARSAPRRRRSHAEKRALVEMAMQPGTSVSEVAQCFGIKSSQIYGWRRQLLAGELSETDVTPAFVRVEVAADSPPAPLPSGLADYAENSAIVIAFPSGVEMRVDGAADPGTLTLILEALNR</sequence>
<reference evidence="2 3" key="1">
    <citation type="submission" date="2020-08" db="EMBL/GenBank/DDBJ databases">
        <title>Genomic Encyclopedia of Type Strains, Phase IV (KMG-IV): sequencing the most valuable type-strain genomes for metagenomic binning, comparative biology and taxonomic classification.</title>
        <authorList>
            <person name="Goeker M."/>
        </authorList>
    </citation>
    <scope>NUCLEOTIDE SEQUENCE [LARGE SCALE GENOMIC DNA]</scope>
    <source>
        <strain evidence="2 3">DSM 26189</strain>
    </source>
</reference>